<dbReference type="Proteomes" id="UP001240150">
    <property type="component" value="Chromosome"/>
</dbReference>
<gene>
    <name evidence="3" type="ORF">ACTOB_004927</name>
</gene>
<keyword evidence="4" id="KW-1185">Reference proteome</keyword>
<dbReference type="RefSeq" id="WP_284914174.1">
    <property type="nucleotide sequence ID" value="NZ_CP126980.1"/>
</dbReference>
<feature type="signal peptide" evidence="2">
    <location>
        <begin position="1"/>
        <end position="28"/>
    </location>
</feature>
<dbReference type="NCBIfam" id="NF047765">
    <property type="entry name" value="LIC_13387_fam"/>
    <property type="match status" value="1"/>
</dbReference>
<keyword evidence="1" id="KW-1133">Transmembrane helix</keyword>
<feature type="transmembrane region" description="Helical" evidence="1">
    <location>
        <begin position="102"/>
        <end position="121"/>
    </location>
</feature>
<dbReference type="InterPro" id="IPR058068">
    <property type="entry name" value="LIC_13387-like"/>
</dbReference>
<proteinExistence type="predicted"/>
<protein>
    <recommendedName>
        <fullName evidence="5">DUF4064 domain-containing protein</fullName>
    </recommendedName>
</protein>
<keyword evidence="2" id="KW-0732">Signal</keyword>
<evidence type="ECO:0000313" key="4">
    <source>
        <dbReference type="Proteomes" id="UP001240150"/>
    </source>
</evidence>
<dbReference type="EMBL" id="CP126980">
    <property type="protein sequence ID" value="WIM92967.1"/>
    <property type="molecule type" value="Genomic_DNA"/>
</dbReference>
<evidence type="ECO:0000256" key="2">
    <source>
        <dbReference type="SAM" id="SignalP"/>
    </source>
</evidence>
<sequence>MTVHSSLARRRACAAGAWSLVVAGAVHAAVVAAGTAAPVPAAERAAREAMATTHVAIAGLDRTMWQLFTGFSLTMALFIFGLGALNLLVLRRAPHLFLGSRAALLLNLGIALPALVLSILLFPPPPILFLGVSCAAFGYALARPSALTPARPSGYRDGPRGGVR</sequence>
<evidence type="ECO:0008006" key="5">
    <source>
        <dbReference type="Google" id="ProtNLM"/>
    </source>
</evidence>
<feature type="chain" id="PRO_5046801837" description="DUF4064 domain-containing protein" evidence="2">
    <location>
        <begin position="29"/>
        <end position="164"/>
    </location>
</feature>
<keyword evidence="1" id="KW-0812">Transmembrane</keyword>
<keyword evidence="1" id="KW-0472">Membrane</keyword>
<feature type="transmembrane region" description="Helical" evidence="1">
    <location>
        <begin position="65"/>
        <end position="90"/>
    </location>
</feature>
<organism evidence="3 4">
    <name type="scientific">Actinoplanes oblitus</name>
    <dbReference type="NCBI Taxonomy" id="3040509"/>
    <lineage>
        <taxon>Bacteria</taxon>
        <taxon>Bacillati</taxon>
        <taxon>Actinomycetota</taxon>
        <taxon>Actinomycetes</taxon>
        <taxon>Micromonosporales</taxon>
        <taxon>Micromonosporaceae</taxon>
        <taxon>Actinoplanes</taxon>
    </lineage>
</organism>
<feature type="transmembrane region" description="Helical" evidence="1">
    <location>
        <begin position="127"/>
        <end position="146"/>
    </location>
</feature>
<accession>A0ABY8W7H7</accession>
<evidence type="ECO:0000313" key="3">
    <source>
        <dbReference type="EMBL" id="WIM92967.1"/>
    </source>
</evidence>
<reference evidence="3 4" key="1">
    <citation type="submission" date="2023-06" db="EMBL/GenBank/DDBJ databases">
        <authorList>
            <person name="Yushchuk O."/>
            <person name="Binda E."/>
            <person name="Ruckert-Reed C."/>
            <person name="Fedorenko V."/>
            <person name="Kalinowski J."/>
            <person name="Marinelli F."/>
        </authorList>
    </citation>
    <scope>NUCLEOTIDE SEQUENCE [LARGE SCALE GENOMIC DNA]</scope>
    <source>
        <strain evidence="3 4">NRRL 3884</strain>
    </source>
</reference>
<evidence type="ECO:0000256" key="1">
    <source>
        <dbReference type="SAM" id="Phobius"/>
    </source>
</evidence>
<name>A0ABY8W7H7_9ACTN</name>